<dbReference type="PANTHER" id="PTHR48069">
    <property type="entry name" value="DIHYDROFOLATE REDUCTASE"/>
    <property type="match status" value="1"/>
</dbReference>
<dbReference type="PATRIC" id="fig|1423790.3.peg.180"/>
<dbReference type="eggNOG" id="COG0262">
    <property type="taxonomic scope" value="Bacteria"/>
</dbReference>
<dbReference type="GO" id="GO:0050661">
    <property type="term" value="F:NADP binding"/>
    <property type="evidence" value="ECO:0007669"/>
    <property type="project" value="InterPro"/>
</dbReference>
<evidence type="ECO:0000313" key="9">
    <source>
        <dbReference type="EMBL" id="CCI85655.1"/>
    </source>
</evidence>
<proteinExistence type="inferred from homology"/>
<dbReference type="PANTHER" id="PTHR48069:SF3">
    <property type="entry name" value="DIHYDROFOLATE REDUCTASE"/>
    <property type="match status" value="1"/>
</dbReference>
<dbReference type="EMBL" id="CAKD01000023">
    <property type="protein sequence ID" value="CCI85655.1"/>
    <property type="molecule type" value="Genomic_DNA"/>
</dbReference>
<evidence type="ECO:0000256" key="3">
    <source>
        <dbReference type="ARBA" id="ARBA00012856"/>
    </source>
</evidence>
<keyword evidence="10" id="KW-1185">Reference proteome</keyword>
<dbReference type="Pfam" id="PF00186">
    <property type="entry name" value="DHFR_1"/>
    <property type="match status" value="1"/>
</dbReference>
<comment type="caution">
    <text evidence="9">The sequence shown here is derived from an EMBL/GenBank/DDBJ whole genome shotgun (WGS) entry which is preliminary data.</text>
</comment>
<evidence type="ECO:0000256" key="2">
    <source>
        <dbReference type="ARBA" id="ARBA00009539"/>
    </source>
</evidence>
<feature type="domain" description="DHFR" evidence="8">
    <location>
        <begin position="1"/>
        <end position="165"/>
    </location>
</feature>
<dbReference type="GO" id="GO:0046655">
    <property type="term" value="P:folic acid metabolic process"/>
    <property type="evidence" value="ECO:0007669"/>
    <property type="project" value="TreeGrafter"/>
</dbReference>
<protein>
    <recommendedName>
        <fullName evidence="3 7">Dihydrofolate reductase</fullName>
        <ecNumber evidence="3 7">1.5.1.3</ecNumber>
    </recommendedName>
</protein>
<evidence type="ECO:0000256" key="5">
    <source>
        <dbReference type="ARBA" id="ARBA00022857"/>
    </source>
</evidence>
<dbReference type="GO" id="GO:0004146">
    <property type="term" value="F:dihydrofolate reductase activity"/>
    <property type="evidence" value="ECO:0007669"/>
    <property type="project" value="UniProtKB-EC"/>
</dbReference>
<dbReference type="GO" id="GO:0006730">
    <property type="term" value="P:one-carbon metabolic process"/>
    <property type="evidence" value="ECO:0007669"/>
    <property type="project" value="UniProtKB-KW"/>
</dbReference>
<comment type="similarity">
    <text evidence="2 7">Belongs to the dihydrofolate reductase family.</text>
</comment>
<dbReference type="RefSeq" id="WP_009560207.1">
    <property type="nucleotide sequence ID" value="NZ_AYZN01000001.1"/>
</dbReference>
<dbReference type="GO" id="GO:0046452">
    <property type="term" value="P:dihydrofolate metabolic process"/>
    <property type="evidence" value="ECO:0007669"/>
    <property type="project" value="TreeGrafter"/>
</dbReference>
<dbReference type="InterPro" id="IPR024072">
    <property type="entry name" value="DHFR-like_dom_sf"/>
</dbReference>
<dbReference type="PRINTS" id="PR00070">
    <property type="entry name" value="DHFR"/>
</dbReference>
<sequence length="172" mass="20000">MLTYVWTEGKNHEIGYQGHLPWHLPADLKHFKELTMGHEMLMGKGTFDSLPGLLPGRRHLVLTHEKKQDSQFADNSQVEFFDLPQLSAYLDEHQAESIMVIGGVSLFKLLCDQVDCLEMTKIDGEFAADTYMPDLDWEKFELIKSKSFAKDDRNSYNYKFLTFSKKQFDNIR</sequence>
<comment type="pathway">
    <text evidence="1 7">Cofactor biosynthesis; tetrahydrofolate biosynthesis; 5,6,7,8-tetrahydrofolate from 7,8-dihydrofolate: step 1/1.</text>
</comment>
<evidence type="ECO:0000256" key="1">
    <source>
        <dbReference type="ARBA" id="ARBA00004903"/>
    </source>
</evidence>
<keyword evidence="6 7" id="KW-0560">Oxidoreductase</keyword>
<dbReference type="CDD" id="cd00209">
    <property type="entry name" value="DHFR"/>
    <property type="match status" value="1"/>
</dbReference>
<organism evidence="9 10">
    <name type="scientific">Lactobacillus pasteurii DSM 23907 = CRBIP 24.76</name>
    <dbReference type="NCBI Taxonomy" id="1423790"/>
    <lineage>
        <taxon>Bacteria</taxon>
        <taxon>Bacillati</taxon>
        <taxon>Bacillota</taxon>
        <taxon>Bacilli</taxon>
        <taxon>Lactobacillales</taxon>
        <taxon>Lactobacillaceae</taxon>
        <taxon>Lactobacillus</taxon>
    </lineage>
</organism>
<dbReference type="Proteomes" id="UP000009311">
    <property type="component" value="Unassembled WGS sequence"/>
</dbReference>
<evidence type="ECO:0000259" key="8">
    <source>
        <dbReference type="PROSITE" id="PS51330"/>
    </source>
</evidence>
<dbReference type="GO" id="GO:0005829">
    <property type="term" value="C:cytosol"/>
    <property type="evidence" value="ECO:0007669"/>
    <property type="project" value="TreeGrafter"/>
</dbReference>
<reference evidence="9 10" key="1">
    <citation type="submission" date="2012-06" db="EMBL/GenBank/DDBJ databases">
        <title>Draft Genome Sequence of Lactobacillus pasteurii CRBIP 24.76T.</title>
        <authorList>
            <person name="Cousin S."/>
            <person name="Bouchier C."/>
            <person name="Loux V."/>
            <person name="Ma L."/>
            <person name="Creno S."/>
            <person name="Bizet C."/>
            <person name="Clermont D."/>
        </authorList>
    </citation>
    <scope>NUCLEOTIDE SEQUENCE [LARGE SCALE GENOMIC DNA]</scope>
    <source>
        <strain evidence="10">CRBIP 24.76T</strain>
    </source>
</reference>
<dbReference type="EC" id="1.5.1.3" evidence="3 7"/>
<dbReference type="UniPathway" id="UPA00077">
    <property type="reaction ID" value="UER00158"/>
</dbReference>
<comment type="function">
    <text evidence="7">Key enzyme in folate metabolism. Catalyzes an essential reaction for de novo glycine and purine synthesis, and for DNA precursor synthesis.</text>
</comment>
<dbReference type="InterPro" id="IPR001796">
    <property type="entry name" value="DHFR_dom"/>
</dbReference>
<dbReference type="GO" id="GO:0046654">
    <property type="term" value="P:tetrahydrofolate biosynthetic process"/>
    <property type="evidence" value="ECO:0007669"/>
    <property type="project" value="UniProtKB-UniPathway"/>
</dbReference>
<accession>I7JYL6</accession>
<dbReference type="PROSITE" id="PS51330">
    <property type="entry name" value="DHFR_2"/>
    <property type="match status" value="1"/>
</dbReference>
<dbReference type="InterPro" id="IPR012259">
    <property type="entry name" value="DHFR"/>
</dbReference>
<evidence type="ECO:0000256" key="6">
    <source>
        <dbReference type="ARBA" id="ARBA00023002"/>
    </source>
</evidence>
<dbReference type="AlphaFoldDB" id="I7JYL6"/>
<name>I7JYL6_9LACO</name>
<keyword evidence="5 7" id="KW-0521">NADP</keyword>
<dbReference type="PIRSF" id="PIRSF000194">
    <property type="entry name" value="DHFR"/>
    <property type="match status" value="1"/>
</dbReference>
<keyword evidence="4 7" id="KW-0554">One-carbon metabolism</keyword>
<evidence type="ECO:0000313" key="10">
    <source>
        <dbReference type="Proteomes" id="UP000009311"/>
    </source>
</evidence>
<dbReference type="SUPFAM" id="SSF53597">
    <property type="entry name" value="Dihydrofolate reductase-like"/>
    <property type="match status" value="1"/>
</dbReference>
<evidence type="ECO:0000256" key="4">
    <source>
        <dbReference type="ARBA" id="ARBA00022563"/>
    </source>
</evidence>
<dbReference type="STRING" id="1423790.BN53_06110"/>
<dbReference type="Gene3D" id="3.40.430.10">
    <property type="entry name" value="Dihydrofolate Reductase, subunit A"/>
    <property type="match status" value="1"/>
</dbReference>
<gene>
    <name evidence="9" type="ORF">BN53_06110</name>
</gene>
<evidence type="ECO:0000256" key="7">
    <source>
        <dbReference type="PIRNR" id="PIRNR000194"/>
    </source>
</evidence>
<dbReference type="OrthoDB" id="9804315at2"/>
<comment type="catalytic activity">
    <reaction evidence="7">
        <text>(6S)-5,6,7,8-tetrahydrofolate + NADP(+) = 7,8-dihydrofolate + NADPH + H(+)</text>
        <dbReference type="Rhea" id="RHEA:15009"/>
        <dbReference type="ChEBI" id="CHEBI:15378"/>
        <dbReference type="ChEBI" id="CHEBI:57451"/>
        <dbReference type="ChEBI" id="CHEBI:57453"/>
        <dbReference type="ChEBI" id="CHEBI:57783"/>
        <dbReference type="ChEBI" id="CHEBI:58349"/>
        <dbReference type="EC" id="1.5.1.3"/>
    </reaction>
</comment>